<keyword evidence="3 5" id="KW-0808">Transferase</keyword>
<dbReference type="InterPro" id="IPR029063">
    <property type="entry name" value="SAM-dependent_MTases_sf"/>
</dbReference>
<accession>A0A2B7VUV5</accession>
<evidence type="ECO:0000259" key="4">
    <source>
        <dbReference type="Pfam" id="PF08241"/>
    </source>
</evidence>
<protein>
    <submittedName>
        <fullName evidence="5">SAM-dependent methyltransferase</fullName>
    </submittedName>
</protein>
<proteinExistence type="inferred from homology"/>
<dbReference type="GO" id="GO:0008757">
    <property type="term" value="F:S-adenosylmethionine-dependent methyltransferase activity"/>
    <property type="evidence" value="ECO:0007669"/>
    <property type="project" value="InterPro"/>
</dbReference>
<gene>
    <name evidence="5" type="ORF">CON73_21580</name>
</gene>
<dbReference type="InterPro" id="IPR051052">
    <property type="entry name" value="Diverse_substrate_MTase"/>
</dbReference>
<evidence type="ECO:0000256" key="1">
    <source>
        <dbReference type="ARBA" id="ARBA00008361"/>
    </source>
</evidence>
<evidence type="ECO:0000256" key="3">
    <source>
        <dbReference type="ARBA" id="ARBA00022679"/>
    </source>
</evidence>
<dbReference type="PANTHER" id="PTHR44942:SF4">
    <property type="entry name" value="METHYLTRANSFERASE TYPE 11 DOMAIN-CONTAINING PROTEIN"/>
    <property type="match status" value="1"/>
</dbReference>
<dbReference type="Proteomes" id="UP000225320">
    <property type="component" value="Unassembled WGS sequence"/>
</dbReference>
<dbReference type="AlphaFoldDB" id="A0A2B7VUV5"/>
<reference evidence="5 6" key="1">
    <citation type="submission" date="2017-09" db="EMBL/GenBank/DDBJ databases">
        <title>Large-scale bioinformatics analysis of Bacillus genomes uncovers conserved roles of natural products in bacterial physiology.</title>
        <authorList>
            <consortium name="Agbiome Team Llc"/>
            <person name="Bleich R.M."/>
            <person name="Grubbs K.J."/>
            <person name="Santa Maria K.C."/>
            <person name="Allen S.E."/>
            <person name="Farag S."/>
            <person name="Shank E.A."/>
            <person name="Bowers A."/>
        </authorList>
    </citation>
    <scope>NUCLEOTIDE SEQUENCE [LARGE SCALE GENOMIC DNA]</scope>
    <source>
        <strain evidence="5 6">AFS094862</strain>
    </source>
</reference>
<dbReference type="SUPFAM" id="SSF53335">
    <property type="entry name" value="S-adenosyl-L-methionine-dependent methyltransferases"/>
    <property type="match status" value="1"/>
</dbReference>
<feature type="domain" description="Methyltransferase type 11" evidence="4">
    <location>
        <begin position="47"/>
        <end position="143"/>
    </location>
</feature>
<evidence type="ECO:0000313" key="5">
    <source>
        <dbReference type="EMBL" id="PGG88107.1"/>
    </source>
</evidence>
<dbReference type="RefSeq" id="WP_098733782.1">
    <property type="nucleotide sequence ID" value="NZ_NVOI01000087.1"/>
</dbReference>
<comment type="similarity">
    <text evidence="1">Belongs to the methyltransferase superfamily.</text>
</comment>
<comment type="caution">
    <text evidence="5">The sequence shown here is derived from an EMBL/GenBank/DDBJ whole genome shotgun (WGS) entry which is preliminary data.</text>
</comment>
<organism evidence="5 6">
    <name type="scientific">Bacillus toyonensis</name>
    <dbReference type="NCBI Taxonomy" id="155322"/>
    <lineage>
        <taxon>Bacteria</taxon>
        <taxon>Bacillati</taxon>
        <taxon>Bacillota</taxon>
        <taxon>Bacilli</taxon>
        <taxon>Bacillales</taxon>
        <taxon>Bacillaceae</taxon>
        <taxon>Bacillus</taxon>
        <taxon>Bacillus cereus group</taxon>
    </lineage>
</organism>
<dbReference type="PANTHER" id="PTHR44942">
    <property type="entry name" value="METHYLTRANSF_11 DOMAIN-CONTAINING PROTEIN"/>
    <property type="match status" value="1"/>
</dbReference>
<dbReference type="EMBL" id="NVOI01000087">
    <property type="protein sequence ID" value="PGG88107.1"/>
    <property type="molecule type" value="Genomic_DNA"/>
</dbReference>
<dbReference type="CDD" id="cd02440">
    <property type="entry name" value="AdoMet_MTases"/>
    <property type="match status" value="1"/>
</dbReference>
<dbReference type="GO" id="GO:0032259">
    <property type="term" value="P:methylation"/>
    <property type="evidence" value="ECO:0007669"/>
    <property type="project" value="UniProtKB-KW"/>
</dbReference>
<evidence type="ECO:0000313" key="6">
    <source>
        <dbReference type="Proteomes" id="UP000225320"/>
    </source>
</evidence>
<dbReference type="InterPro" id="IPR013216">
    <property type="entry name" value="Methyltransf_11"/>
</dbReference>
<dbReference type="Gene3D" id="3.40.50.150">
    <property type="entry name" value="Vaccinia Virus protein VP39"/>
    <property type="match status" value="1"/>
</dbReference>
<keyword evidence="2 5" id="KW-0489">Methyltransferase</keyword>
<dbReference type="Pfam" id="PF08241">
    <property type="entry name" value="Methyltransf_11"/>
    <property type="match status" value="1"/>
</dbReference>
<sequence>MNNVKIITKQFGDNAENYVKSEMHAKGLDLQYLVQQLKKNKKNNRLLDIATGGGHVTNALAPFFKSVVALDLTERMLEKAKEFINTNGHKNVSFVSGNAEDLPFSAASFDTIVCRVAAHHFQNPSQFIREVHRTLEEQGLFILIDNIAPENEEYDIFYNFIEKKRDPSHQRALKKTEWISYLEQSGFQMRSCLTFEKRFNFETWCDMMQVPLQTRTMLTDHMLETSKETQEFFQIKIEKQKVISFSAETGLFIYQKTNTLKR</sequence>
<name>A0A2B7VUV5_9BACI</name>
<evidence type="ECO:0000256" key="2">
    <source>
        <dbReference type="ARBA" id="ARBA00022603"/>
    </source>
</evidence>